<dbReference type="Gene3D" id="6.10.250.690">
    <property type="match status" value="1"/>
</dbReference>
<dbReference type="Pfam" id="PF00486">
    <property type="entry name" value="Trans_reg_C"/>
    <property type="match status" value="1"/>
</dbReference>
<name>A0ABT5DPH2_9BACT</name>
<keyword evidence="3" id="KW-0805">Transcription regulation</keyword>
<keyword evidence="5" id="KW-0804">Transcription</keyword>
<feature type="modified residue" description="4-aspartylphosphate" evidence="6">
    <location>
        <position position="51"/>
    </location>
</feature>
<dbReference type="EMBL" id="JAQNDL010000001">
    <property type="protein sequence ID" value="MDC0715552.1"/>
    <property type="molecule type" value="Genomic_DNA"/>
</dbReference>
<dbReference type="CDD" id="cd00383">
    <property type="entry name" value="trans_reg_C"/>
    <property type="match status" value="1"/>
</dbReference>
<proteinExistence type="predicted"/>
<dbReference type="Gene3D" id="3.40.50.2300">
    <property type="match status" value="1"/>
</dbReference>
<dbReference type="RefSeq" id="WP_272083977.1">
    <property type="nucleotide sequence ID" value="NZ_JAQNDL010000001.1"/>
</dbReference>
<dbReference type="SMART" id="SM00448">
    <property type="entry name" value="REC"/>
    <property type="match status" value="1"/>
</dbReference>
<sequence>MRILLIEDNERLVRALAQGFSEEGIAAVAAGTAARALELSRATSIDAIVLDLGLPDMDGMELLGLLRGERTHIPLLVLTARDAVESRVAALDAGADDYLIKPFEFAELLARLRALTRRAGGPRWAAVEEGEVALDDEFGVRHGEVRVVLTPREHALLAYLLRRRSEVVPRIDILREVFGYMHDPGTNAIDVHLAHLRRKLADLPITLETVRGAGFRARVTEA</sequence>
<dbReference type="InterPro" id="IPR016032">
    <property type="entry name" value="Sig_transdc_resp-reg_C-effctor"/>
</dbReference>
<comment type="caution">
    <text evidence="10">The sequence shown here is derived from an EMBL/GenBank/DDBJ whole genome shotgun (WGS) entry which is preliminary data.</text>
</comment>
<evidence type="ECO:0000256" key="6">
    <source>
        <dbReference type="PROSITE-ProRule" id="PRU00169"/>
    </source>
</evidence>
<dbReference type="InterPro" id="IPR001867">
    <property type="entry name" value="OmpR/PhoB-type_DNA-bd"/>
</dbReference>
<dbReference type="PROSITE" id="PS50110">
    <property type="entry name" value="RESPONSE_REGULATORY"/>
    <property type="match status" value="1"/>
</dbReference>
<evidence type="ECO:0000256" key="2">
    <source>
        <dbReference type="ARBA" id="ARBA00023012"/>
    </source>
</evidence>
<dbReference type="Proteomes" id="UP001221686">
    <property type="component" value="Unassembled WGS sequence"/>
</dbReference>
<evidence type="ECO:0000256" key="5">
    <source>
        <dbReference type="ARBA" id="ARBA00023163"/>
    </source>
</evidence>
<keyword evidence="2" id="KW-0902">Two-component regulatory system</keyword>
<evidence type="ECO:0000256" key="1">
    <source>
        <dbReference type="ARBA" id="ARBA00022553"/>
    </source>
</evidence>
<accession>A0ABT5DPH2</accession>
<organism evidence="10 11">
    <name type="scientific">Nannocystis bainbridge</name>
    <dbReference type="NCBI Taxonomy" id="2995303"/>
    <lineage>
        <taxon>Bacteria</taxon>
        <taxon>Pseudomonadati</taxon>
        <taxon>Myxococcota</taxon>
        <taxon>Polyangia</taxon>
        <taxon>Nannocystales</taxon>
        <taxon>Nannocystaceae</taxon>
        <taxon>Nannocystis</taxon>
    </lineage>
</organism>
<feature type="domain" description="Response regulatory" evidence="8">
    <location>
        <begin position="2"/>
        <end position="116"/>
    </location>
</feature>
<dbReference type="SUPFAM" id="SSF52172">
    <property type="entry name" value="CheY-like"/>
    <property type="match status" value="1"/>
</dbReference>
<dbReference type="InterPro" id="IPR001789">
    <property type="entry name" value="Sig_transdc_resp-reg_receiver"/>
</dbReference>
<evidence type="ECO:0000256" key="7">
    <source>
        <dbReference type="PROSITE-ProRule" id="PRU01091"/>
    </source>
</evidence>
<dbReference type="Gene3D" id="1.10.10.10">
    <property type="entry name" value="Winged helix-like DNA-binding domain superfamily/Winged helix DNA-binding domain"/>
    <property type="match status" value="1"/>
</dbReference>
<feature type="domain" description="OmpR/PhoB-type" evidence="9">
    <location>
        <begin position="114"/>
        <end position="219"/>
    </location>
</feature>
<dbReference type="PANTHER" id="PTHR48111:SF1">
    <property type="entry name" value="TWO-COMPONENT RESPONSE REGULATOR ORR33"/>
    <property type="match status" value="1"/>
</dbReference>
<reference evidence="10 11" key="1">
    <citation type="submission" date="2022-11" db="EMBL/GenBank/DDBJ databases">
        <title>Minimal conservation of predation-associated metabolite biosynthetic gene clusters underscores biosynthetic potential of Myxococcota including descriptions for ten novel species: Archangium lansinium sp. nov., Myxococcus landrumus sp. nov., Nannocystis bai.</title>
        <authorList>
            <person name="Ahearne A."/>
            <person name="Stevens C."/>
            <person name="Dowd S."/>
        </authorList>
    </citation>
    <scope>NUCLEOTIDE SEQUENCE [LARGE SCALE GENOMIC DNA]</scope>
    <source>
        <strain evidence="10 11">BB15-2</strain>
    </source>
</reference>
<dbReference type="Pfam" id="PF00072">
    <property type="entry name" value="Response_reg"/>
    <property type="match status" value="1"/>
</dbReference>
<protein>
    <submittedName>
        <fullName evidence="10">Response regulator transcription factor</fullName>
    </submittedName>
</protein>
<dbReference type="InterPro" id="IPR039420">
    <property type="entry name" value="WalR-like"/>
</dbReference>
<dbReference type="PROSITE" id="PS51755">
    <property type="entry name" value="OMPR_PHOB"/>
    <property type="match status" value="1"/>
</dbReference>
<keyword evidence="1 6" id="KW-0597">Phosphoprotein</keyword>
<keyword evidence="11" id="KW-1185">Reference proteome</keyword>
<evidence type="ECO:0000259" key="8">
    <source>
        <dbReference type="PROSITE" id="PS50110"/>
    </source>
</evidence>
<dbReference type="InterPro" id="IPR036388">
    <property type="entry name" value="WH-like_DNA-bd_sf"/>
</dbReference>
<keyword evidence="4 7" id="KW-0238">DNA-binding</keyword>
<evidence type="ECO:0000313" key="10">
    <source>
        <dbReference type="EMBL" id="MDC0715552.1"/>
    </source>
</evidence>
<evidence type="ECO:0000256" key="4">
    <source>
        <dbReference type="ARBA" id="ARBA00023125"/>
    </source>
</evidence>
<dbReference type="SMART" id="SM00862">
    <property type="entry name" value="Trans_reg_C"/>
    <property type="match status" value="1"/>
</dbReference>
<evidence type="ECO:0000259" key="9">
    <source>
        <dbReference type="PROSITE" id="PS51755"/>
    </source>
</evidence>
<evidence type="ECO:0000256" key="3">
    <source>
        <dbReference type="ARBA" id="ARBA00023015"/>
    </source>
</evidence>
<dbReference type="SUPFAM" id="SSF46894">
    <property type="entry name" value="C-terminal effector domain of the bipartite response regulators"/>
    <property type="match status" value="1"/>
</dbReference>
<feature type="DNA-binding region" description="OmpR/PhoB-type" evidence="7">
    <location>
        <begin position="114"/>
        <end position="219"/>
    </location>
</feature>
<dbReference type="InterPro" id="IPR011006">
    <property type="entry name" value="CheY-like_superfamily"/>
</dbReference>
<dbReference type="PANTHER" id="PTHR48111">
    <property type="entry name" value="REGULATOR OF RPOS"/>
    <property type="match status" value="1"/>
</dbReference>
<evidence type="ECO:0000313" key="11">
    <source>
        <dbReference type="Proteomes" id="UP001221686"/>
    </source>
</evidence>
<gene>
    <name evidence="10" type="ORF">POL25_01535</name>
</gene>